<accession>A0A2U9CNN9</accession>
<dbReference type="AlphaFoldDB" id="A0A2U9CNN9"/>
<dbReference type="Proteomes" id="UP000246464">
    <property type="component" value="Chromosome 18"/>
</dbReference>
<reference evidence="2 3" key="1">
    <citation type="submission" date="2017-12" db="EMBL/GenBank/DDBJ databases">
        <title>Integrating genomic resources of turbot (Scophthalmus maximus) in depth evaluation of genetic and physical mapping variation across individuals.</title>
        <authorList>
            <person name="Martinez P."/>
        </authorList>
    </citation>
    <scope>NUCLEOTIDE SEQUENCE [LARGE SCALE GENOMIC DNA]</scope>
</reference>
<sequence length="125" mass="13743">MQVAERLASDSVRCTDPERRRGSLSFELRTSSAASDDAETGSRCATSQEAREGNHAHSPTATPTQHEEKLRENTGCRQNLVKIKARKSLEFPTASSWPSWTEPHPAQEPADVPQVHTGDPSPPRL</sequence>
<dbReference type="EMBL" id="CP026260">
    <property type="protein sequence ID" value="AWP18198.1"/>
    <property type="molecule type" value="Genomic_DNA"/>
</dbReference>
<feature type="region of interest" description="Disordered" evidence="1">
    <location>
        <begin position="1"/>
        <end position="125"/>
    </location>
</feature>
<evidence type="ECO:0000313" key="2">
    <source>
        <dbReference type="EMBL" id="AWP18198.1"/>
    </source>
</evidence>
<evidence type="ECO:0000313" key="3">
    <source>
        <dbReference type="Proteomes" id="UP000246464"/>
    </source>
</evidence>
<organism evidence="2 3">
    <name type="scientific">Scophthalmus maximus</name>
    <name type="common">Turbot</name>
    <name type="synonym">Psetta maxima</name>
    <dbReference type="NCBI Taxonomy" id="52904"/>
    <lineage>
        <taxon>Eukaryota</taxon>
        <taxon>Metazoa</taxon>
        <taxon>Chordata</taxon>
        <taxon>Craniata</taxon>
        <taxon>Vertebrata</taxon>
        <taxon>Euteleostomi</taxon>
        <taxon>Actinopterygii</taxon>
        <taxon>Neopterygii</taxon>
        <taxon>Teleostei</taxon>
        <taxon>Neoteleostei</taxon>
        <taxon>Acanthomorphata</taxon>
        <taxon>Carangaria</taxon>
        <taxon>Pleuronectiformes</taxon>
        <taxon>Pleuronectoidei</taxon>
        <taxon>Scophthalmidae</taxon>
        <taxon>Scophthalmus</taxon>
    </lineage>
</organism>
<name>A0A2U9CNN9_SCOMX</name>
<protein>
    <submittedName>
        <fullName evidence="2">Uncharacterized protein</fullName>
    </submittedName>
</protein>
<feature type="compositionally biased region" description="Basic and acidic residues" evidence="1">
    <location>
        <begin position="65"/>
        <end position="74"/>
    </location>
</feature>
<gene>
    <name evidence="2" type="ORF">SMAX5B_007236</name>
</gene>
<proteinExistence type="predicted"/>
<keyword evidence="3" id="KW-1185">Reference proteome</keyword>
<evidence type="ECO:0000256" key="1">
    <source>
        <dbReference type="SAM" id="MobiDB-lite"/>
    </source>
</evidence>